<proteinExistence type="inferred from homology"/>
<feature type="transmembrane region" description="Helical" evidence="6">
    <location>
        <begin position="30"/>
        <end position="49"/>
    </location>
</feature>
<dbReference type="GO" id="GO:0015990">
    <property type="term" value="P:electron transport coupled proton transport"/>
    <property type="evidence" value="ECO:0007669"/>
    <property type="project" value="TreeGrafter"/>
</dbReference>
<feature type="domain" description="NADH:quinone oxidoreductase/Mrp antiporter transmembrane" evidence="7">
    <location>
        <begin position="126"/>
        <end position="430"/>
    </location>
</feature>
<dbReference type="PRINTS" id="PR01437">
    <property type="entry name" value="NUOXDRDTASE4"/>
</dbReference>
<feature type="transmembrane region" description="Helical" evidence="6">
    <location>
        <begin position="457"/>
        <end position="476"/>
    </location>
</feature>
<protein>
    <submittedName>
        <fullName evidence="9">F(420)H(2) dehydrogenase subunit M</fullName>
        <ecNumber evidence="9">1.12.98.3</ecNumber>
    </submittedName>
    <submittedName>
        <fullName evidence="8">F420H2 dehydrogenase subunit fpoM</fullName>
    </submittedName>
</protein>
<dbReference type="InterPro" id="IPR010227">
    <property type="entry name" value="NADH_Q_OxRdtase_chainM/4"/>
</dbReference>
<feature type="transmembrane region" description="Helical" evidence="6">
    <location>
        <begin position="414"/>
        <end position="436"/>
    </location>
</feature>
<evidence type="ECO:0000313" key="9">
    <source>
        <dbReference type="EMBL" id="SNQ61173.1"/>
    </source>
</evidence>
<accession>A0A0P8A8R9</accession>
<dbReference type="GO" id="GO:0003954">
    <property type="term" value="F:NADH dehydrogenase activity"/>
    <property type="evidence" value="ECO:0007669"/>
    <property type="project" value="TreeGrafter"/>
</dbReference>
<evidence type="ECO:0000256" key="3">
    <source>
        <dbReference type="ARBA" id="ARBA00022692"/>
    </source>
</evidence>
<feature type="transmembrane region" description="Helical" evidence="6">
    <location>
        <begin position="252"/>
        <end position="272"/>
    </location>
</feature>
<evidence type="ECO:0000256" key="2">
    <source>
        <dbReference type="ARBA" id="ARBA00009025"/>
    </source>
</evidence>
<dbReference type="Proteomes" id="UP000050360">
    <property type="component" value="Unassembled WGS sequence"/>
</dbReference>
<evidence type="ECO:0000256" key="1">
    <source>
        <dbReference type="ARBA" id="ARBA00004141"/>
    </source>
</evidence>
<feature type="transmembrane region" description="Helical" evidence="6">
    <location>
        <begin position="6"/>
        <end position="23"/>
    </location>
</feature>
<dbReference type="GO" id="GO:0042773">
    <property type="term" value="P:ATP synthesis coupled electron transport"/>
    <property type="evidence" value="ECO:0007669"/>
    <property type="project" value="InterPro"/>
</dbReference>
<keyword evidence="5 6" id="KW-0472">Membrane</keyword>
<evidence type="ECO:0000256" key="6">
    <source>
        <dbReference type="SAM" id="Phobius"/>
    </source>
</evidence>
<dbReference type="EMBL" id="LKCM01000064">
    <property type="protein sequence ID" value="KPQ44649.1"/>
    <property type="molecule type" value="Genomic_DNA"/>
</dbReference>
<evidence type="ECO:0000313" key="8">
    <source>
        <dbReference type="EMBL" id="KPQ44649.1"/>
    </source>
</evidence>
<reference evidence="8" key="1">
    <citation type="submission" date="2015-09" db="EMBL/GenBank/DDBJ databases">
        <title>A metagenomics-based metabolic model of nitrate-dependent anaerobic oxidation of methane by Methanoperedens-like archaea.</title>
        <authorList>
            <person name="Arshad A."/>
            <person name="Speth D.R."/>
            <person name="De Graaf R.M."/>
            <person name="Op Den Camp H.J."/>
            <person name="Jetten M.S."/>
            <person name="Welte C.U."/>
        </authorList>
    </citation>
    <scope>NUCLEOTIDE SEQUENCE [LARGE SCALE GENOMIC DNA]</scope>
</reference>
<dbReference type="GO" id="GO:0016020">
    <property type="term" value="C:membrane"/>
    <property type="evidence" value="ECO:0007669"/>
    <property type="project" value="UniProtKB-SubCell"/>
</dbReference>
<feature type="transmembrane region" description="Helical" evidence="6">
    <location>
        <begin position="382"/>
        <end position="408"/>
    </location>
</feature>
<evidence type="ECO:0000256" key="5">
    <source>
        <dbReference type="ARBA" id="ARBA00023136"/>
    </source>
</evidence>
<keyword evidence="4 6" id="KW-1133">Transmembrane helix</keyword>
<evidence type="ECO:0000313" key="10">
    <source>
        <dbReference type="Proteomes" id="UP000218615"/>
    </source>
</evidence>
<feature type="transmembrane region" description="Helical" evidence="6">
    <location>
        <begin position="79"/>
        <end position="99"/>
    </location>
</feature>
<dbReference type="PATRIC" id="fig|1719120.3.peg.804"/>
<dbReference type="InterPro" id="IPR003918">
    <property type="entry name" value="NADH_UbQ_OxRdtase"/>
</dbReference>
<feature type="transmembrane region" description="Helical" evidence="6">
    <location>
        <begin position="132"/>
        <end position="149"/>
    </location>
</feature>
<dbReference type="GO" id="GO:0008137">
    <property type="term" value="F:NADH dehydrogenase (ubiquinone) activity"/>
    <property type="evidence" value="ECO:0007669"/>
    <property type="project" value="InterPro"/>
</dbReference>
<dbReference type="AlphaFoldDB" id="A0A0P8A8R9"/>
<reference evidence="10" key="3">
    <citation type="submission" date="2017-06" db="EMBL/GenBank/DDBJ databases">
        <authorList>
            <person name="Cremers G."/>
        </authorList>
    </citation>
    <scope>NUCLEOTIDE SEQUENCE [LARGE SCALE GENOMIC DNA]</scope>
</reference>
<name>A0A0P8A8R9_9EURY</name>
<accession>A0A284VPP7</accession>
<dbReference type="EMBL" id="FZMP01000164">
    <property type="protein sequence ID" value="SNQ61173.1"/>
    <property type="molecule type" value="Genomic_DNA"/>
</dbReference>
<dbReference type="RefSeq" id="WP_303740881.1">
    <property type="nucleotide sequence ID" value="NZ_FZMP01000164.1"/>
</dbReference>
<reference evidence="9" key="2">
    <citation type="submission" date="2017-06" db="EMBL/GenBank/DDBJ databases">
        <authorList>
            <person name="Kim H.J."/>
            <person name="Triplett B.A."/>
        </authorList>
    </citation>
    <scope>NUCLEOTIDE SEQUENCE [LARGE SCALE GENOMIC DNA]</scope>
    <source>
        <strain evidence="9">Mnv1</strain>
    </source>
</reference>
<dbReference type="GO" id="GO:0048039">
    <property type="term" value="F:ubiquinone binding"/>
    <property type="evidence" value="ECO:0007669"/>
    <property type="project" value="TreeGrafter"/>
</dbReference>
<feature type="transmembrane region" description="Helical" evidence="6">
    <location>
        <begin position="161"/>
        <end position="181"/>
    </location>
</feature>
<feature type="transmembrane region" description="Helical" evidence="6">
    <location>
        <begin position="284"/>
        <end position="305"/>
    </location>
</feature>
<dbReference type="NCBIfam" id="TIGR01972">
    <property type="entry name" value="NDH_I_M"/>
    <property type="match status" value="1"/>
</dbReference>
<organism evidence="8">
    <name type="scientific">Candidatus Methanoperedens nitratireducens</name>
    <dbReference type="NCBI Taxonomy" id="1392998"/>
    <lineage>
        <taxon>Archaea</taxon>
        <taxon>Methanobacteriati</taxon>
        <taxon>Methanobacteriota</taxon>
        <taxon>Stenosarchaea group</taxon>
        <taxon>Methanomicrobia</taxon>
        <taxon>Methanosarcinales</taxon>
        <taxon>ANME-2 cluster</taxon>
        <taxon>Candidatus Methanoperedentaceae</taxon>
        <taxon>Candidatus Methanoperedens</taxon>
    </lineage>
</organism>
<dbReference type="Pfam" id="PF00361">
    <property type="entry name" value="Proton_antipo_M"/>
    <property type="match status" value="1"/>
</dbReference>
<comment type="subcellular location">
    <subcellularLocation>
        <location evidence="1">Membrane</location>
        <topology evidence="1">Multi-pass membrane protein</topology>
    </subcellularLocation>
</comment>
<dbReference type="GO" id="GO:0051911">
    <property type="term" value="F:Methanosarcina-phenazine hydrogenase activity"/>
    <property type="evidence" value="ECO:0007669"/>
    <property type="project" value="UniProtKB-EC"/>
</dbReference>
<sequence length="504" mass="55246">MALISLMIVISLLGAILTFLTKTRKQARTIALVTSLASFALSLILFSGFDSKISAIQFLETYSWIPSIGVNLKFGVDGIGMPLVLLSNIIIPLTVIFAWGETQQANKFYGLILLELVGVMGVFTSLDFFVFYIFWEIVLIPMYFLISIWGGPRKDYAAIKFFIYTHVASLVMLLAIFTLYFNALHITGRPSFDIFELLKSYQVMNGWLLKDIISLKDAVFLGLLFGFLVKMPAVPFHTWLPDAHVEAPTAGSVILAALLLKMGGYGLFRVILPILPYSDSPGKMITIMAIIGVLSILYGTFLALAQRDLKKMVAYSSISHMGYVTLGAAALIPLSVSGAMYQQFSHGLITGILFMSCGVIQHSAGTRIIHDLGGIAKYMPKLTFVMLAGFLASLGLPGMSGFIAEFLILVNSYFTLPTFVILALFGIVFTAGYHLWAMQRAVFGTYNEKLGHIHDGANYEIASMAILVLLVIYFGLNPNPVLDMMTASATQLLQFVTGMKGVIT</sequence>
<dbReference type="InterPro" id="IPR001750">
    <property type="entry name" value="ND/Mrp_TM"/>
</dbReference>
<keyword evidence="10" id="KW-1185">Reference proteome</keyword>
<feature type="transmembrane region" description="Helical" evidence="6">
    <location>
        <begin position="108"/>
        <end position="126"/>
    </location>
</feature>
<dbReference type="EC" id="1.12.98.3" evidence="9"/>
<dbReference type="PANTHER" id="PTHR43507">
    <property type="entry name" value="NADH-UBIQUINONE OXIDOREDUCTASE CHAIN 4"/>
    <property type="match status" value="1"/>
</dbReference>
<feature type="transmembrane region" description="Helical" evidence="6">
    <location>
        <begin position="344"/>
        <end position="361"/>
    </location>
</feature>
<keyword evidence="9" id="KW-0560">Oxidoreductase</keyword>
<dbReference type="PANTHER" id="PTHR43507:SF1">
    <property type="entry name" value="NADH-UBIQUINONE OXIDOREDUCTASE CHAIN 4"/>
    <property type="match status" value="1"/>
</dbReference>
<dbReference type="Proteomes" id="UP000218615">
    <property type="component" value="Unassembled WGS sequence"/>
</dbReference>
<evidence type="ECO:0000256" key="4">
    <source>
        <dbReference type="ARBA" id="ARBA00022989"/>
    </source>
</evidence>
<gene>
    <name evidence="8" type="primary">fpoM</name>
    <name evidence="9" type="ORF">MNV_2460009</name>
    <name evidence="8" type="ORF">MPEBLZ_00741</name>
</gene>
<feature type="transmembrane region" description="Helical" evidence="6">
    <location>
        <begin position="218"/>
        <end position="240"/>
    </location>
</feature>
<feature type="transmembrane region" description="Helical" evidence="6">
    <location>
        <begin position="312"/>
        <end position="332"/>
    </location>
</feature>
<comment type="similarity">
    <text evidence="2">Belongs to the complex I subunit 4 family.</text>
</comment>
<evidence type="ECO:0000259" key="7">
    <source>
        <dbReference type="Pfam" id="PF00361"/>
    </source>
</evidence>
<keyword evidence="3 6" id="KW-0812">Transmembrane</keyword>